<feature type="region of interest" description="Disordered" evidence="1">
    <location>
        <begin position="71"/>
        <end position="97"/>
    </location>
</feature>
<gene>
    <name evidence="2" type="ORF">HPBE_LOCUS15381</name>
</gene>
<name>A0A183G283_HELPZ</name>
<keyword evidence="3" id="KW-1185">Reference proteome</keyword>
<evidence type="ECO:0000313" key="4">
    <source>
        <dbReference type="WBParaSite" id="HPBE_0001538201-mRNA-1"/>
    </source>
</evidence>
<evidence type="ECO:0000313" key="2">
    <source>
        <dbReference type="EMBL" id="VDP02604.1"/>
    </source>
</evidence>
<accession>A0A3P8BCC5</accession>
<proteinExistence type="predicted"/>
<dbReference type="EMBL" id="UZAH01028828">
    <property type="protein sequence ID" value="VDP02604.1"/>
    <property type="molecule type" value="Genomic_DNA"/>
</dbReference>
<accession>A0A183G283</accession>
<sequence length="194" mass="21269">MATPATGDDSLQQLWLGKELPDGVASAILVPTSSELLLRNLIQAAERLGITYSVDRAKKENQLLIKPEVIDLTEEPELPDRPAEAAPQPPQEQSLPSQVNRPIGNFGWQSNQFRTLPFLLNKNFNYAGNLPYSFPMTGTGIPNMMPSYRELPPMGIAPGLPFFSCNQNANGEFRMNSDPGARLSVHFADEVGCS</sequence>
<evidence type="ECO:0000256" key="1">
    <source>
        <dbReference type="SAM" id="MobiDB-lite"/>
    </source>
</evidence>
<reference evidence="2 3" key="1">
    <citation type="submission" date="2018-11" db="EMBL/GenBank/DDBJ databases">
        <authorList>
            <consortium name="Pathogen Informatics"/>
        </authorList>
    </citation>
    <scope>NUCLEOTIDE SEQUENCE [LARGE SCALE GENOMIC DNA]</scope>
</reference>
<dbReference type="Proteomes" id="UP000050761">
    <property type="component" value="Unassembled WGS sequence"/>
</dbReference>
<evidence type="ECO:0000313" key="3">
    <source>
        <dbReference type="Proteomes" id="UP000050761"/>
    </source>
</evidence>
<dbReference type="AlphaFoldDB" id="A0A183G283"/>
<organism evidence="3 4">
    <name type="scientific">Heligmosomoides polygyrus</name>
    <name type="common">Parasitic roundworm</name>
    <dbReference type="NCBI Taxonomy" id="6339"/>
    <lineage>
        <taxon>Eukaryota</taxon>
        <taxon>Metazoa</taxon>
        <taxon>Ecdysozoa</taxon>
        <taxon>Nematoda</taxon>
        <taxon>Chromadorea</taxon>
        <taxon>Rhabditida</taxon>
        <taxon>Rhabditina</taxon>
        <taxon>Rhabditomorpha</taxon>
        <taxon>Strongyloidea</taxon>
        <taxon>Heligmosomidae</taxon>
        <taxon>Heligmosomoides</taxon>
    </lineage>
</organism>
<protein>
    <submittedName>
        <fullName evidence="4">Anti_prolifrtn domain-containing protein</fullName>
    </submittedName>
</protein>
<reference evidence="4" key="2">
    <citation type="submission" date="2019-09" db="UniProtKB">
        <authorList>
            <consortium name="WormBaseParasite"/>
        </authorList>
    </citation>
    <scope>IDENTIFICATION</scope>
</reference>
<dbReference type="WBParaSite" id="HPBE_0001538201-mRNA-1">
    <property type="protein sequence ID" value="HPBE_0001538201-mRNA-1"/>
    <property type="gene ID" value="HPBE_0001538201"/>
</dbReference>